<keyword evidence="5 7" id="KW-0472">Membrane</keyword>
<dbReference type="InterPro" id="IPR000620">
    <property type="entry name" value="EamA_dom"/>
</dbReference>
<dbReference type="InterPro" id="IPR037185">
    <property type="entry name" value="EmrE-like"/>
</dbReference>
<dbReference type="PANTHER" id="PTHR32322">
    <property type="entry name" value="INNER MEMBRANE TRANSPORTER"/>
    <property type="match status" value="1"/>
</dbReference>
<keyword evidence="3 7" id="KW-0812">Transmembrane</keyword>
<dbReference type="InterPro" id="IPR050638">
    <property type="entry name" value="AA-Vitamin_Transporters"/>
</dbReference>
<evidence type="ECO:0000313" key="9">
    <source>
        <dbReference type="EMBL" id="WZN64175.1"/>
    </source>
</evidence>
<organism evidence="9 10">
    <name type="scientific">Chloropicon roscoffensis</name>
    <dbReference type="NCBI Taxonomy" id="1461544"/>
    <lineage>
        <taxon>Eukaryota</taxon>
        <taxon>Viridiplantae</taxon>
        <taxon>Chlorophyta</taxon>
        <taxon>Chloropicophyceae</taxon>
        <taxon>Chloropicales</taxon>
        <taxon>Chloropicaceae</taxon>
        <taxon>Chloropicon</taxon>
    </lineage>
</organism>
<dbReference type="EMBL" id="CP151509">
    <property type="protein sequence ID" value="WZN64175.1"/>
    <property type="molecule type" value="Genomic_DNA"/>
</dbReference>
<dbReference type="AlphaFoldDB" id="A0AAX4PEV6"/>
<feature type="transmembrane region" description="Helical" evidence="7">
    <location>
        <begin position="277"/>
        <end position="296"/>
    </location>
</feature>
<evidence type="ECO:0000259" key="8">
    <source>
        <dbReference type="Pfam" id="PF00892"/>
    </source>
</evidence>
<proteinExistence type="inferred from homology"/>
<dbReference type="Proteomes" id="UP001472866">
    <property type="component" value="Chromosome 09"/>
</dbReference>
<evidence type="ECO:0000256" key="5">
    <source>
        <dbReference type="ARBA" id="ARBA00023136"/>
    </source>
</evidence>
<feature type="transmembrane region" description="Helical" evidence="7">
    <location>
        <begin position="372"/>
        <end position="389"/>
    </location>
</feature>
<comment type="subcellular location">
    <subcellularLocation>
        <location evidence="1">Membrane</location>
        <topology evidence="1">Multi-pass membrane protein</topology>
    </subcellularLocation>
</comment>
<feature type="region of interest" description="Disordered" evidence="6">
    <location>
        <begin position="1"/>
        <end position="70"/>
    </location>
</feature>
<dbReference type="PANTHER" id="PTHR32322:SF2">
    <property type="entry name" value="EAMA DOMAIN-CONTAINING PROTEIN"/>
    <property type="match status" value="1"/>
</dbReference>
<evidence type="ECO:0000256" key="4">
    <source>
        <dbReference type="ARBA" id="ARBA00022989"/>
    </source>
</evidence>
<comment type="similarity">
    <text evidence="2">Belongs to the drug/metabolite transporter (DMT) superfamily. Plant drug/metabolite exporter (P-DME) (TC 2.A.7.4) family.</text>
</comment>
<reference evidence="9 10" key="1">
    <citation type="submission" date="2024-03" db="EMBL/GenBank/DDBJ databases">
        <title>Complete genome sequence of the green alga Chloropicon roscoffensis RCC1871.</title>
        <authorList>
            <person name="Lemieux C."/>
            <person name="Pombert J.-F."/>
            <person name="Otis C."/>
            <person name="Turmel M."/>
        </authorList>
    </citation>
    <scope>NUCLEOTIDE SEQUENCE [LARGE SCALE GENOMIC DNA]</scope>
    <source>
        <strain evidence="9 10">RCC1871</strain>
    </source>
</reference>
<evidence type="ECO:0000256" key="7">
    <source>
        <dbReference type="SAM" id="Phobius"/>
    </source>
</evidence>
<evidence type="ECO:0000256" key="2">
    <source>
        <dbReference type="ARBA" id="ARBA00007635"/>
    </source>
</evidence>
<sequence length="421" mass="43709">MATSGLETKRLGAGARATSRPPRVRPRPPTGQRVSREVRARCDASTSGEGQRRNPESFDDENNNARTTGQVDCYGVGMDVQCEVDPAMADPSGGEGEGEGGGSLLASALAAASITSPFFFWGTSMVAMKFEAVHTTPLFLGSMRLIPAGAALLLWSKVFAGEERRKVDIVPRTGEEWAKVAAFALVDGTCFQGFLAEGIQRTGAGLGSIIIDSQPISVAIMAAAFLGERVSAKTAFGLAVGVLGLATLELPTEFWGVGAGGDPISAAGEGGDLTGEVFMLLAAQSMAVGTIMVRWVCKTIDPVVATGWHMILGGLPLLAAALATEPELAQRLEGLGGADLALLSYITLLGGAASYGIFFVNANKGNLTKLSSLTFLTPVFACIFGNLLLKETFNTSQVAGATITLLGILLVTVEPPKPKAE</sequence>
<feature type="transmembrane region" description="Helical" evidence="7">
    <location>
        <begin position="235"/>
        <end position="257"/>
    </location>
</feature>
<protein>
    <submittedName>
        <fullName evidence="9">WAT1-related protein</fullName>
    </submittedName>
</protein>
<evidence type="ECO:0000256" key="1">
    <source>
        <dbReference type="ARBA" id="ARBA00004141"/>
    </source>
</evidence>
<name>A0AAX4PEV6_9CHLO</name>
<accession>A0AAX4PEV6</accession>
<keyword evidence="4 7" id="KW-1133">Transmembrane helix</keyword>
<dbReference type="GO" id="GO:0009507">
    <property type="term" value="C:chloroplast"/>
    <property type="evidence" value="ECO:0007669"/>
    <property type="project" value="TreeGrafter"/>
</dbReference>
<dbReference type="GO" id="GO:0016020">
    <property type="term" value="C:membrane"/>
    <property type="evidence" value="ECO:0007669"/>
    <property type="project" value="UniProtKB-SubCell"/>
</dbReference>
<feature type="transmembrane region" description="Helical" evidence="7">
    <location>
        <begin position="342"/>
        <end position="360"/>
    </location>
</feature>
<evidence type="ECO:0000313" key="10">
    <source>
        <dbReference type="Proteomes" id="UP001472866"/>
    </source>
</evidence>
<dbReference type="SUPFAM" id="SSF103481">
    <property type="entry name" value="Multidrug resistance efflux transporter EmrE"/>
    <property type="match status" value="2"/>
</dbReference>
<feature type="domain" description="EamA" evidence="8">
    <location>
        <begin position="274"/>
        <end position="412"/>
    </location>
</feature>
<dbReference type="Pfam" id="PF00892">
    <property type="entry name" value="EamA"/>
    <property type="match status" value="2"/>
</dbReference>
<gene>
    <name evidence="9" type="ORF">HKI87_09g57290</name>
</gene>
<feature type="transmembrane region" description="Helical" evidence="7">
    <location>
        <begin position="303"/>
        <end position="322"/>
    </location>
</feature>
<keyword evidence="10" id="KW-1185">Reference proteome</keyword>
<feature type="domain" description="EamA" evidence="8">
    <location>
        <begin position="117"/>
        <end position="246"/>
    </location>
</feature>
<evidence type="ECO:0000256" key="6">
    <source>
        <dbReference type="SAM" id="MobiDB-lite"/>
    </source>
</evidence>
<evidence type="ECO:0000256" key="3">
    <source>
        <dbReference type="ARBA" id="ARBA00022692"/>
    </source>
</evidence>
<feature type="transmembrane region" description="Helical" evidence="7">
    <location>
        <begin position="395"/>
        <end position="413"/>
    </location>
</feature>